<accession>A0AAE1E160</accession>
<feature type="chain" id="PRO_5042082800" evidence="1">
    <location>
        <begin position="28"/>
        <end position="482"/>
    </location>
</feature>
<dbReference type="AlphaFoldDB" id="A0AAE1E160"/>
<reference evidence="2" key="1">
    <citation type="journal article" date="2023" name="G3 (Bethesda)">
        <title>A reference genome for the long-term kleptoplast-retaining sea slug Elysia crispata morphotype clarki.</title>
        <authorList>
            <person name="Eastman K.E."/>
            <person name="Pendleton A.L."/>
            <person name="Shaikh M.A."/>
            <person name="Suttiyut T."/>
            <person name="Ogas R."/>
            <person name="Tomko P."/>
            <person name="Gavelis G."/>
            <person name="Widhalm J.R."/>
            <person name="Wisecaver J.H."/>
        </authorList>
    </citation>
    <scope>NUCLEOTIDE SEQUENCE</scope>
    <source>
        <strain evidence="2">ECLA1</strain>
    </source>
</reference>
<keyword evidence="3" id="KW-1185">Reference proteome</keyword>
<gene>
    <name evidence="2" type="ORF">RRG08_063802</name>
</gene>
<organism evidence="2 3">
    <name type="scientific">Elysia crispata</name>
    <name type="common">lettuce slug</name>
    <dbReference type="NCBI Taxonomy" id="231223"/>
    <lineage>
        <taxon>Eukaryota</taxon>
        <taxon>Metazoa</taxon>
        <taxon>Spiralia</taxon>
        <taxon>Lophotrochozoa</taxon>
        <taxon>Mollusca</taxon>
        <taxon>Gastropoda</taxon>
        <taxon>Heterobranchia</taxon>
        <taxon>Euthyneura</taxon>
        <taxon>Panpulmonata</taxon>
        <taxon>Sacoglossa</taxon>
        <taxon>Placobranchoidea</taxon>
        <taxon>Plakobranchidae</taxon>
        <taxon>Elysia</taxon>
    </lineage>
</organism>
<sequence>MTCCGKILVLQILLALYLVCIQKGVHNTVVQAQVINNMDDTATDPPSSTLPTFPTEPSIVTLEPSTKVRYKLTLTNPGPSVLDSTLSFVAELKTESGEDIPLGMNFSYLWMNMADLKAHRTKDEFKAKIPLTFPSQGNGSVEAGDYTMTVVASEVSNPSKILAFQTKKFVLTKKLNGLLHIKQNLKYQRLSNTFSTHTEFVANAILLDHFEEEQLPHFQFFWYEDDKFIITTEHPEVVTVVDKPGNFSLRSEVLATVAVKGSLQKKEDGLVKLRDRDPKIGAAASLGDQVKNGLFEEKLYFKDPLAFCFIDRVDTDPTDRDIKVGVPAVINITCEGSCERGSYSVEDSNPSIQLCERGSYSVDDSNPSIQLPWMLRCSGQLVVSVSVNTSISKHPLVNRRQPYHVVGWKECDDMEDEEAPRVAEDVIVRVVENEIVSVAEDVIVRVVENMFVSVAEDEIIRAAEDVIVRVAEDVIFSDCPGG</sequence>
<evidence type="ECO:0000313" key="2">
    <source>
        <dbReference type="EMBL" id="KAK3789088.1"/>
    </source>
</evidence>
<dbReference type="EMBL" id="JAWDGP010001698">
    <property type="protein sequence ID" value="KAK3789088.1"/>
    <property type="molecule type" value="Genomic_DNA"/>
</dbReference>
<name>A0AAE1E160_9GAST</name>
<dbReference type="Proteomes" id="UP001283361">
    <property type="component" value="Unassembled WGS sequence"/>
</dbReference>
<keyword evidence="1" id="KW-0732">Signal</keyword>
<feature type="signal peptide" evidence="1">
    <location>
        <begin position="1"/>
        <end position="27"/>
    </location>
</feature>
<protein>
    <submittedName>
        <fullName evidence="2">Uncharacterized protein</fullName>
    </submittedName>
</protein>
<comment type="caution">
    <text evidence="2">The sequence shown here is derived from an EMBL/GenBank/DDBJ whole genome shotgun (WGS) entry which is preliminary data.</text>
</comment>
<proteinExistence type="predicted"/>
<evidence type="ECO:0000313" key="3">
    <source>
        <dbReference type="Proteomes" id="UP001283361"/>
    </source>
</evidence>
<evidence type="ECO:0000256" key="1">
    <source>
        <dbReference type="SAM" id="SignalP"/>
    </source>
</evidence>